<proteinExistence type="predicted"/>
<organism evidence="1 2">
    <name type="scientific">Ditylenchus destructor</name>
    <dbReference type="NCBI Taxonomy" id="166010"/>
    <lineage>
        <taxon>Eukaryota</taxon>
        <taxon>Metazoa</taxon>
        <taxon>Ecdysozoa</taxon>
        <taxon>Nematoda</taxon>
        <taxon>Chromadorea</taxon>
        <taxon>Rhabditida</taxon>
        <taxon>Tylenchina</taxon>
        <taxon>Tylenchomorpha</taxon>
        <taxon>Sphaerularioidea</taxon>
        <taxon>Anguinidae</taxon>
        <taxon>Anguininae</taxon>
        <taxon>Ditylenchus</taxon>
    </lineage>
</organism>
<reference evidence="1" key="1">
    <citation type="submission" date="2022-01" db="EMBL/GenBank/DDBJ databases">
        <title>Genome Sequence Resource for Two Populations of Ditylenchus destructor, the Migratory Endoparasitic Phytonematode.</title>
        <authorList>
            <person name="Zhang H."/>
            <person name="Lin R."/>
            <person name="Xie B."/>
        </authorList>
    </citation>
    <scope>NUCLEOTIDE SEQUENCE</scope>
    <source>
        <strain evidence="1">BazhouSP</strain>
    </source>
</reference>
<comment type="caution">
    <text evidence="1">The sequence shown here is derived from an EMBL/GenBank/DDBJ whole genome shotgun (WGS) entry which is preliminary data.</text>
</comment>
<name>A0AAD4NGX3_9BILA</name>
<dbReference type="EMBL" id="JAKKPZ010000002">
    <property type="protein sequence ID" value="KAI1726146.1"/>
    <property type="molecule type" value="Genomic_DNA"/>
</dbReference>
<accession>A0AAD4NGX3</accession>
<evidence type="ECO:0000313" key="2">
    <source>
        <dbReference type="Proteomes" id="UP001201812"/>
    </source>
</evidence>
<dbReference type="AlphaFoldDB" id="A0AAD4NGX3"/>
<evidence type="ECO:0000313" key="1">
    <source>
        <dbReference type="EMBL" id="KAI1726146.1"/>
    </source>
</evidence>
<keyword evidence="2" id="KW-1185">Reference proteome</keyword>
<sequence length="97" mass="11154">MVLVVSSWLFNCVISIVFGGIQNSFCQMYLFPGIRTLLTSIASASNPPLVYIFSNEYRRAFHYEFRNVRLWKYFSKKAPITGKNESVFFTTQALSGH</sequence>
<gene>
    <name evidence="1" type="ORF">DdX_02843</name>
</gene>
<protein>
    <submittedName>
        <fullName evidence="1">Uncharacterized protein</fullName>
    </submittedName>
</protein>
<dbReference type="Proteomes" id="UP001201812">
    <property type="component" value="Unassembled WGS sequence"/>
</dbReference>